<evidence type="ECO:0000313" key="5">
    <source>
        <dbReference type="Proteomes" id="UP001442841"/>
    </source>
</evidence>
<sequence length="334" mass="34448">MDDLSLARALVRTLTGRLVDRCLPSEPARVGRTLVADSVGITLAAATEGLADRLQAGLGAPGPVAAAFVHSAMAHTLDFDDIHDRARLHATTVTFPAALAVAQDDTPWDEVVAAAMLGSELMCRIGAACAPGGTGSGSSWFLTQLLGYAGAALASGLILGLKEDALVSALGLAYMQSAGGKEPAFGVGSSARSLYPAFAAMGGVTAARLASVGVDGPEGSLDGIAGLLPLYLDLPVAEELRARLLRSEWVFPATLTKPWPCCRLSHSYVAAALQLGASSIDHINTLAIGVNASAERLCVPLAARQRPATLHDAKYSIPFVTAATLVHGPPRWRP</sequence>
<organism evidence="4 5">
    <name type="scientific">Ammonicoccus fulvus</name>
    <dbReference type="NCBI Taxonomy" id="3138240"/>
    <lineage>
        <taxon>Bacteria</taxon>
        <taxon>Bacillati</taxon>
        <taxon>Actinomycetota</taxon>
        <taxon>Actinomycetes</taxon>
        <taxon>Propionibacteriales</taxon>
        <taxon>Propionibacteriaceae</taxon>
        <taxon>Ammonicoccus</taxon>
    </lineage>
</organism>
<protein>
    <submittedName>
        <fullName evidence="4">MmgE/PrpD family protein</fullName>
    </submittedName>
</protein>
<evidence type="ECO:0000313" key="4">
    <source>
        <dbReference type="EMBL" id="XAN06935.1"/>
    </source>
</evidence>
<keyword evidence="5" id="KW-1185">Reference proteome</keyword>
<reference evidence="4 5" key="1">
    <citation type="submission" date="2024-04" db="EMBL/GenBank/DDBJ databases">
        <title>Isolation of an actinomycete strain from pig manure.</title>
        <authorList>
            <person name="Gong T."/>
            <person name="Yu Z."/>
            <person name="An M."/>
            <person name="Wei C."/>
            <person name="Yang W."/>
            <person name="Liu L."/>
        </authorList>
    </citation>
    <scope>NUCLEOTIDE SEQUENCE [LARGE SCALE GENOMIC DNA]</scope>
    <source>
        <strain evidence="4 5">ZF39</strain>
    </source>
</reference>
<dbReference type="Gene3D" id="3.30.1330.120">
    <property type="entry name" value="2-methylcitrate dehydratase PrpD"/>
    <property type="match status" value="1"/>
</dbReference>
<feature type="domain" description="MmgE/PrpD C-terminal" evidence="3">
    <location>
        <begin position="259"/>
        <end position="329"/>
    </location>
</feature>
<dbReference type="Pfam" id="PF03972">
    <property type="entry name" value="MmgE_PrpD_N"/>
    <property type="match status" value="1"/>
</dbReference>
<dbReference type="SUPFAM" id="SSF103378">
    <property type="entry name" value="2-methylcitrate dehydratase PrpD"/>
    <property type="match status" value="1"/>
</dbReference>
<dbReference type="InterPro" id="IPR036148">
    <property type="entry name" value="MmgE/PrpD_sf"/>
</dbReference>
<dbReference type="InterPro" id="IPR042188">
    <property type="entry name" value="MmgE/PrpD_sf_2"/>
</dbReference>
<dbReference type="InterPro" id="IPR045337">
    <property type="entry name" value="MmgE_PrpD_C"/>
</dbReference>
<dbReference type="PANTHER" id="PTHR16943">
    <property type="entry name" value="2-METHYLCITRATE DEHYDRATASE-RELATED"/>
    <property type="match status" value="1"/>
</dbReference>
<feature type="domain" description="MmgE/PrpD N-terminal" evidence="2">
    <location>
        <begin position="63"/>
        <end position="232"/>
    </location>
</feature>
<evidence type="ECO:0000259" key="2">
    <source>
        <dbReference type="Pfam" id="PF03972"/>
    </source>
</evidence>
<evidence type="ECO:0000256" key="1">
    <source>
        <dbReference type="ARBA" id="ARBA00006174"/>
    </source>
</evidence>
<name>A0ABZ3FP23_9ACTN</name>
<dbReference type="InterPro" id="IPR042183">
    <property type="entry name" value="MmgE/PrpD_sf_1"/>
</dbReference>
<gene>
    <name evidence="4" type="ORF">AADG42_06325</name>
</gene>
<dbReference type="Pfam" id="PF19305">
    <property type="entry name" value="MmgE_PrpD_C"/>
    <property type="match status" value="1"/>
</dbReference>
<dbReference type="Gene3D" id="1.10.4100.10">
    <property type="entry name" value="2-methylcitrate dehydratase PrpD"/>
    <property type="match status" value="1"/>
</dbReference>
<dbReference type="EMBL" id="CP154795">
    <property type="protein sequence ID" value="XAN06935.1"/>
    <property type="molecule type" value="Genomic_DNA"/>
</dbReference>
<dbReference type="InterPro" id="IPR005656">
    <property type="entry name" value="MmgE_PrpD"/>
</dbReference>
<dbReference type="PANTHER" id="PTHR16943:SF8">
    <property type="entry name" value="2-METHYLCITRATE DEHYDRATASE"/>
    <property type="match status" value="1"/>
</dbReference>
<dbReference type="Proteomes" id="UP001442841">
    <property type="component" value="Chromosome"/>
</dbReference>
<dbReference type="InterPro" id="IPR045336">
    <property type="entry name" value="MmgE_PrpD_N"/>
</dbReference>
<dbReference type="RefSeq" id="WP_425308376.1">
    <property type="nucleotide sequence ID" value="NZ_CP154795.1"/>
</dbReference>
<accession>A0ABZ3FP23</accession>
<evidence type="ECO:0000259" key="3">
    <source>
        <dbReference type="Pfam" id="PF19305"/>
    </source>
</evidence>
<proteinExistence type="inferred from homology"/>
<comment type="similarity">
    <text evidence="1">Belongs to the PrpD family.</text>
</comment>